<dbReference type="STRING" id="525904.Tter_0545"/>
<dbReference type="HOGENOM" id="CLU_1336995_0_0_0"/>
<evidence type="ECO:0000313" key="2">
    <source>
        <dbReference type="Proteomes" id="UP000000323"/>
    </source>
</evidence>
<organism evidence="1 2">
    <name type="scientific">Thermobaculum terrenum (strain ATCC BAA-798 / CCMEE 7001 / YNP1)</name>
    <dbReference type="NCBI Taxonomy" id="525904"/>
    <lineage>
        <taxon>Bacteria</taxon>
        <taxon>Bacillati</taxon>
        <taxon>Chloroflexota</taxon>
        <taxon>Chloroflexia</taxon>
        <taxon>Candidatus Thermobaculales</taxon>
        <taxon>Candidatus Thermobaculaceae</taxon>
        <taxon>Thermobaculum</taxon>
    </lineage>
</organism>
<gene>
    <name evidence="1" type="ordered locus">Tter_0545</name>
</gene>
<dbReference type="Proteomes" id="UP000000323">
    <property type="component" value="Chromosome 1"/>
</dbReference>
<accession>D1CEV7</accession>
<reference evidence="2" key="1">
    <citation type="journal article" date="2010" name="Stand. Genomic Sci.">
        <title>Complete genome sequence of 'Thermobaculum terrenum' type strain (YNP1).</title>
        <authorList>
            <person name="Kiss H."/>
            <person name="Cleland D."/>
            <person name="Lapidus A."/>
            <person name="Lucas S."/>
            <person name="Glavina Del Rio T."/>
            <person name="Nolan M."/>
            <person name="Tice H."/>
            <person name="Han C."/>
            <person name="Goodwin L."/>
            <person name="Pitluck S."/>
            <person name="Liolios K."/>
            <person name="Ivanova N."/>
            <person name="Mavromatis K."/>
            <person name="Ovchinnikova G."/>
            <person name="Pati A."/>
            <person name="Chen A."/>
            <person name="Palaniappan K."/>
            <person name="Land M."/>
            <person name="Hauser L."/>
            <person name="Chang Y."/>
            <person name="Jeffries C."/>
            <person name="Lu M."/>
            <person name="Brettin T."/>
            <person name="Detter J."/>
            <person name="Goker M."/>
            <person name="Tindall B."/>
            <person name="Beck B."/>
            <person name="McDermott T."/>
            <person name="Woyke T."/>
            <person name="Bristow J."/>
            <person name="Eisen J."/>
            <person name="Markowitz V."/>
            <person name="Hugenholtz P."/>
            <person name="Kyrpides N."/>
            <person name="Klenk H."/>
            <person name="Cheng J."/>
        </authorList>
    </citation>
    <scope>NUCLEOTIDE SEQUENCE [LARGE SCALE GENOMIC DNA]</scope>
    <source>
        <strain evidence="2">ATCC BAA-798 / YNP1</strain>
    </source>
</reference>
<dbReference type="KEGG" id="ttr:Tter_0545"/>
<evidence type="ECO:0000313" key="1">
    <source>
        <dbReference type="EMBL" id="ACZ41463.1"/>
    </source>
</evidence>
<keyword evidence="2" id="KW-1185">Reference proteome</keyword>
<dbReference type="EMBL" id="CP001825">
    <property type="protein sequence ID" value="ACZ41463.1"/>
    <property type="molecule type" value="Genomic_DNA"/>
</dbReference>
<dbReference type="AlphaFoldDB" id="D1CEV7"/>
<protein>
    <submittedName>
        <fullName evidence="1">Uncharacterized protein</fullName>
    </submittedName>
</protein>
<proteinExistence type="predicted"/>
<name>D1CEV7_THET1</name>
<sequence>MRRAATVVGIVGAIALWAGFLVVCNRLGPAGVEPTSYYEGDVYAVSTSQAGPLRLLLWRVSYQPQQPLGRAIALTYTVVYLCLTNTGSSPVILYETREGSKGEPPPPPPYYLLDDQGHRYPAVGAGWSWRTGEPEERFIGKALPGRTVDFTLDFNPIPTHVRHLVLVMEDVRTQTGQSYDLRVEVPLPGEHEGQEGSTLVGCPGF</sequence>